<sequence>MIKELIQTKCPTLAIPFIVYAATLLCSCKQKGYGSPDGYNLEKPKVMQLGKVLNEISGLSYDASSGDLLAISDSKEKVFEIKLKSNKLKDLTGKVVPSGSDLEDLVKVENTVYLLGSKGIITAVSPGAQDTTGLQKYTIGLSGQNDFESLYYDPTVDGLVMMCKTCSHEKGHHIRTAYRFDLKTRQFDTTALYTIAKSSIEDVLKDNDIKFDPSGAAIHPISKRLYILSSAGNLLVITDTRGKVIEGYKLNPDKFPQAEGIAFAPNGDMYISNEGKEGKPTLLLFPYHESKKNK</sequence>
<organism evidence="4 5">
    <name type="scientific">Flavisolibacter ginsengisoli DSM 18119</name>
    <dbReference type="NCBI Taxonomy" id="1121884"/>
    <lineage>
        <taxon>Bacteria</taxon>
        <taxon>Pseudomonadati</taxon>
        <taxon>Bacteroidota</taxon>
        <taxon>Chitinophagia</taxon>
        <taxon>Chitinophagales</taxon>
        <taxon>Chitinophagaceae</taxon>
        <taxon>Flavisolibacter</taxon>
    </lineage>
</organism>
<evidence type="ECO:0000256" key="3">
    <source>
        <dbReference type="ARBA" id="ARBA00023136"/>
    </source>
</evidence>
<dbReference type="OrthoDB" id="5292493at2"/>
<evidence type="ECO:0000313" key="5">
    <source>
        <dbReference type="Proteomes" id="UP000184048"/>
    </source>
</evidence>
<keyword evidence="3" id="KW-0472">Membrane</keyword>
<dbReference type="InterPro" id="IPR015943">
    <property type="entry name" value="WD40/YVTN_repeat-like_dom_sf"/>
</dbReference>
<evidence type="ECO:0000256" key="1">
    <source>
        <dbReference type="ARBA" id="ARBA00004236"/>
    </source>
</evidence>
<keyword evidence="5" id="KW-1185">Reference proteome</keyword>
<dbReference type="EMBL" id="FQUU01000007">
    <property type="protein sequence ID" value="SHF16866.1"/>
    <property type="molecule type" value="Genomic_DNA"/>
</dbReference>
<dbReference type="AlphaFoldDB" id="A0A1M4ZGZ6"/>
<dbReference type="Gene3D" id="2.130.10.10">
    <property type="entry name" value="YVTN repeat-like/Quinoprotein amine dehydrogenase"/>
    <property type="match status" value="1"/>
</dbReference>
<dbReference type="Proteomes" id="UP000184048">
    <property type="component" value="Unassembled WGS sequence"/>
</dbReference>
<gene>
    <name evidence="4" type="ORF">SAMN02745131_01927</name>
</gene>
<dbReference type="InterPro" id="IPR009722">
    <property type="entry name" value="YjiK/CarP"/>
</dbReference>
<accession>A0A1M4ZGZ6</accession>
<dbReference type="SUPFAM" id="SSF101898">
    <property type="entry name" value="NHL repeat"/>
    <property type="match status" value="1"/>
</dbReference>
<evidence type="ECO:0000313" key="4">
    <source>
        <dbReference type="EMBL" id="SHF16866.1"/>
    </source>
</evidence>
<reference evidence="4 5" key="1">
    <citation type="submission" date="2016-11" db="EMBL/GenBank/DDBJ databases">
        <authorList>
            <person name="Jaros S."/>
            <person name="Januszkiewicz K."/>
            <person name="Wedrychowicz H."/>
        </authorList>
    </citation>
    <scope>NUCLEOTIDE SEQUENCE [LARGE SCALE GENOMIC DNA]</scope>
    <source>
        <strain evidence="4 5">DSM 18119</strain>
    </source>
</reference>
<evidence type="ECO:0000256" key="2">
    <source>
        <dbReference type="ARBA" id="ARBA00022475"/>
    </source>
</evidence>
<protein>
    <submittedName>
        <fullName evidence="4">Uncharacterized protein YjiK</fullName>
    </submittedName>
</protein>
<dbReference type="PROSITE" id="PS51257">
    <property type="entry name" value="PROKAR_LIPOPROTEIN"/>
    <property type="match status" value="1"/>
</dbReference>
<name>A0A1M4ZGZ6_9BACT</name>
<comment type="subcellular location">
    <subcellularLocation>
        <location evidence="1">Cell membrane</location>
    </subcellularLocation>
</comment>
<dbReference type="STRING" id="1121884.SAMN02745131_01927"/>
<proteinExistence type="predicted"/>
<keyword evidence="2" id="KW-1003">Cell membrane</keyword>
<dbReference type="Pfam" id="PF06977">
    <property type="entry name" value="SdiA-regulated"/>
    <property type="match status" value="1"/>
</dbReference>
<dbReference type="RefSeq" id="WP_072835131.1">
    <property type="nucleotide sequence ID" value="NZ_FQUU01000007.1"/>
</dbReference>
<dbReference type="GO" id="GO:0005886">
    <property type="term" value="C:plasma membrane"/>
    <property type="evidence" value="ECO:0007669"/>
    <property type="project" value="UniProtKB-SubCell"/>
</dbReference>